<dbReference type="Pfam" id="PF00001">
    <property type="entry name" value="7tm_1"/>
    <property type="match status" value="1"/>
</dbReference>
<keyword evidence="2" id="KW-1003">Cell membrane</keyword>
<evidence type="ECO:0000256" key="3">
    <source>
        <dbReference type="ARBA" id="ARBA00022614"/>
    </source>
</evidence>
<keyword evidence="4 12" id="KW-0812">Transmembrane</keyword>
<dbReference type="CDD" id="cd14980">
    <property type="entry name" value="7tmA_Glycoprotein_LRR_R-like"/>
    <property type="match status" value="1"/>
</dbReference>
<dbReference type="HOGENOM" id="CLU_006130_0_0_1"/>
<feature type="transmembrane region" description="Helical" evidence="12">
    <location>
        <begin position="325"/>
        <end position="346"/>
    </location>
</feature>
<evidence type="ECO:0000313" key="14">
    <source>
        <dbReference type="EMBL" id="EDV19376.1"/>
    </source>
</evidence>
<dbReference type="CTD" id="6759364"/>
<dbReference type="GO" id="GO:0016500">
    <property type="term" value="F:protein-hormone receptor activity"/>
    <property type="evidence" value="ECO:0007669"/>
    <property type="project" value="InterPro"/>
</dbReference>
<dbReference type="GO" id="GO:0008528">
    <property type="term" value="F:G protein-coupled peptide receptor activity"/>
    <property type="evidence" value="ECO:0000318"/>
    <property type="project" value="GO_Central"/>
</dbReference>
<dbReference type="OMA" id="MPNIDIG"/>
<dbReference type="KEGG" id="tad:TRIADDRAFT_62195"/>
<comment type="subcellular location">
    <subcellularLocation>
        <location evidence="1">Cell membrane</location>
        <topology evidence="1">Multi-pass membrane protein</topology>
    </subcellularLocation>
</comment>
<feature type="transmembrane region" description="Helical" evidence="12">
    <location>
        <begin position="280"/>
        <end position="305"/>
    </location>
</feature>
<dbReference type="eggNOG" id="KOG2087">
    <property type="taxonomic scope" value="Eukaryota"/>
</dbReference>
<dbReference type="InterPro" id="IPR000276">
    <property type="entry name" value="GPCR_Rhodpsn"/>
</dbReference>
<feature type="transmembrane region" description="Helical" evidence="12">
    <location>
        <begin position="110"/>
        <end position="131"/>
    </location>
</feature>
<evidence type="ECO:0000256" key="5">
    <source>
        <dbReference type="ARBA" id="ARBA00022737"/>
    </source>
</evidence>
<keyword evidence="8 12" id="KW-0472">Membrane</keyword>
<keyword evidence="3" id="KW-0433">Leucine-rich repeat</keyword>
<dbReference type="PhylomeDB" id="B3SD39"/>
<dbReference type="PROSITE" id="PS50262">
    <property type="entry name" value="G_PROTEIN_RECEP_F1_2"/>
    <property type="match status" value="1"/>
</dbReference>
<feature type="transmembrane region" description="Helical" evidence="12">
    <location>
        <begin position="358"/>
        <end position="381"/>
    </location>
</feature>
<dbReference type="FunCoup" id="B3SD39">
    <property type="interactions" value="187"/>
</dbReference>
<keyword evidence="6 12" id="KW-1133">Transmembrane helix</keyword>
<evidence type="ECO:0000256" key="11">
    <source>
        <dbReference type="SAM" id="MobiDB-lite"/>
    </source>
</evidence>
<feature type="transmembrane region" description="Helical" evidence="12">
    <location>
        <begin position="181"/>
        <end position="208"/>
    </location>
</feature>
<feature type="domain" description="G-protein coupled receptors family 1 profile" evidence="13">
    <location>
        <begin position="122"/>
        <end position="381"/>
    </location>
</feature>
<dbReference type="PRINTS" id="PR00373">
    <property type="entry name" value="GLYCHORMONER"/>
</dbReference>
<dbReference type="EMBL" id="DS985275">
    <property type="protein sequence ID" value="EDV19376.1"/>
    <property type="molecule type" value="Genomic_DNA"/>
</dbReference>
<evidence type="ECO:0000256" key="6">
    <source>
        <dbReference type="ARBA" id="ARBA00022989"/>
    </source>
</evidence>
<dbReference type="Proteomes" id="UP000009022">
    <property type="component" value="Unassembled WGS sequence"/>
</dbReference>
<evidence type="ECO:0000256" key="10">
    <source>
        <dbReference type="ARBA" id="ARBA00023224"/>
    </source>
</evidence>
<protein>
    <recommendedName>
        <fullName evidence="13">G-protein coupled receptors family 1 profile domain-containing protein</fullName>
    </recommendedName>
</protein>
<evidence type="ECO:0000256" key="9">
    <source>
        <dbReference type="ARBA" id="ARBA00023170"/>
    </source>
</evidence>
<evidence type="ECO:0000256" key="4">
    <source>
        <dbReference type="ARBA" id="ARBA00022692"/>
    </source>
</evidence>
<dbReference type="PANTHER" id="PTHR24372:SF77">
    <property type="entry name" value="G-PROTEIN COUPLED RECEPTORS FAMILY 1 PROFILE DOMAIN-CONTAINING PROTEIN"/>
    <property type="match status" value="1"/>
</dbReference>
<evidence type="ECO:0000256" key="1">
    <source>
        <dbReference type="ARBA" id="ARBA00004651"/>
    </source>
</evidence>
<evidence type="ECO:0000313" key="15">
    <source>
        <dbReference type="Proteomes" id="UP000009022"/>
    </source>
</evidence>
<keyword evidence="10" id="KW-0807">Transducer</keyword>
<dbReference type="Gene3D" id="3.80.10.10">
    <property type="entry name" value="Ribonuclease Inhibitor"/>
    <property type="match status" value="1"/>
</dbReference>
<dbReference type="GO" id="GO:0009755">
    <property type="term" value="P:hormone-mediated signaling pathway"/>
    <property type="evidence" value="ECO:0000318"/>
    <property type="project" value="GO_Central"/>
</dbReference>
<dbReference type="RefSeq" id="XP_002118151.1">
    <property type="nucleotide sequence ID" value="XM_002118115.1"/>
</dbReference>
<evidence type="ECO:0000256" key="7">
    <source>
        <dbReference type="ARBA" id="ARBA00023040"/>
    </source>
</evidence>
<gene>
    <name evidence="14" type="ORF">TRIADDRAFT_62195</name>
</gene>
<dbReference type="InterPro" id="IPR017452">
    <property type="entry name" value="GPCR_Rhodpsn_7TM"/>
</dbReference>
<dbReference type="InterPro" id="IPR032675">
    <property type="entry name" value="LRR_dom_sf"/>
</dbReference>
<dbReference type="AlphaFoldDB" id="B3SD39"/>
<evidence type="ECO:0000256" key="2">
    <source>
        <dbReference type="ARBA" id="ARBA00022475"/>
    </source>
</evidence>
<name>B3SD39_TRIAD</name>
<feature type="transmembrane region" description="Helical" evidence="12">
    <location>
        <begin position="143"/>
        <end position="169"/>
    </location>
</feature>
<keyword evidence="15" id="KW-1185">Reference proteome</keyword>
<keyword evidence="5" id="KW-0677">Repeat</keyword>
<dbReference type="Gene3D" id="1.20.1070.10">
    <property type="entry name" value="Rhodopsin 7-helix transmembrane proteins"/>
    <property type="match status" value="1"/>
</dbReference>
<dbReference type="PRINTS" id="PR00237">
    <property type="entry name" value="GPCRRHODOPSN"/>
</dbReference>
<feature type="region of interest" description="Disordered" evidence="11">
    <location>
        <begin position="403"/>
        <end position="437"/>
    </location>
</feature>
<dbReference type="FunFam" id="1.20.1070.10:FF:000263">
    <property type="entry name" value="G-protein coupled receptor GRL101-like protein"/>
    <property type="match status" value="1"/>
</dbReference>
<keyword evidence="7" id="KW-0297">G-protein coupled receptor</keyword>
<dbReference type="STRING" id="10228.B3SD39"/>
<reference evidence="14 15" key="1">
    <citation type="journal article" date="2008" name="Nature">
        <title>The Trichoplax genome and the nature of placozoans.</title>
        <authorList>
            <person name="Srivastava M."/>
            <person name="Begovic E."/>
            <person name="Chapman J."/>
            <person name="Putnam N.H."/>
            <person name="Hellsten U."/>
            <person name="Kawashima T."/>
            <person name="Kuo A."/>
            <person name="Mitros T."/>
            <person name="Salamov A."/>
            <person name="Carpenter M.L."/>
            <person name="Signorovitch A.Y."/>
            <person name="Moreno M.A."/>
            <person name="Kamm K."/>
            <person name="Grimwood J."/>
            <person name="Schmutz J."/>
            <person name="Shapiro H."/>
            <person name="Grigoriev I.V."/>
            <person name="Buss L.W."/>
            <person name="Schierwater B."/>
            <person name="Dellaporta S.L."/>
            <person name="Rokhsar D.S."/>
        </authorList>
    </citation>
    <scope>NUCLEOTIDE SEQUENCE [LARGE SCALE GENOMIC DNA]</scope>
    <source>
        <strain evidence="14 15">Grell-BS-1999</strain>
    </source>
</reference>
<dbReference type="InParanoid" id="B3SD39"/>
<dbReference type="InterPro" id="IPR002131">
    <property type="entry name" value="Gphrmn_rcpt_fam"/>
</dbReference>
<proteinExistence type="predicted"/>
<dbReference type="PROSITE" id="PS00237">
    <property type="entry name" value="G_PROTEIN_RECEP_F1_1"/>
    <property type="match status" value="1"/>
</dbReference>
<evidence type="ECO:0000259" key="13">
    <source>
        <dbReference type="PROSITE" id="PS50262"/>
    </source>
</evidence>
<dbReference type="GO" id="GO:0007189">
    <property type="term" value="P:adenylate cyclase-activating G protein-coupled receptor signaling pathway"/>
    <property type="evidence" value="ECO:0000318"/>
    <property type="project" value="GO_Central"/>
</dbReference>
<dbReference type="GO" id="GO:0005886">
    <property type="term" value="C:plasma membrane"/>
    <property type="evidence" value="ECO:0000318"/>
    <property type="project" value="GO_Central"/>
</dbReference>
<dbReference type="SUPFAM" id="SSF52058">
    <property type="entry name" value="L domain-like"/>
    <property type="match status" value="1"/>
</dbReference>
<keyword evidence="9" id="KW-0675">Receptor</keyword>
<accession>B3SD39</accession>
<organism evidence="14 15">
    <name type="scientific">Trichoplax adhaerens</name>
    <name type="common">Trichoplax reptans</name>
    <dbReference type="NCBI Taxonomy" id="10228"/>
    <lineage>
        <taxon>Eukaryota</taxon>
        <taxon>Metazoa</taxon>
        <taxon>Placozoa</taxon>
        <taxon>Uniplacotomia</taxon>
        <taxon>Trichoplacea</taxon>
        <taxon>Trichoplacidae</taxon>
        <taxon>Trichoplax</taxon>
    </lineage>
</organism>
<dbReference type="SMART" id="SM01381">
    <property type="entry name" value="7TM_GPCR_Srsx"/>
    <property type="match status" value="1"/>
</dbReference>
<dbReference type="OrthoDB" id="676979at2759"/>
<dbReference type="GeneID" id="6759364"/>
<dbReference type="PANTHER" id="PTHR24372">
    <property type="entry name" value="GLYCOPROTEIN HORMONE RECEPTOR"/>
    <property type="match status" value="1"/>
</dbReference>
<feature type="transmembrane region" description="Helical" evidence="12">
    <location>
        <begin position="228"/>
        <end position="253"/>
    </location>
</feature>
<feature type="compositionally biased region" description="Basic and acidic residues" evidence="11">
    <location>
        <begin position="403"/>
        <end position="413"/>
    </location>
</feature>
<sequence>MITNICQESQISISAPNIRTLLLDNNDVRILANRCFKTFTKLKTLSLVDNPLVQITASSFYLTPELKEITSTREYLCCIVPATVGYCKPYIEQDAFTTCSDILSHYSLKLFVWVIGCLAFIGNLMVIYIQFFKVTNESEPVPMLLITNLAVSDLIMSIYMLIIGIADIIYHDHYAYNAETWLRSITCGIACFLCCFASLMSVLMMFIISIDRYIYIAFPYSTVKLSPYYAKVLMVISWLFCLIFVCIPTAYGLKTDGNHRLYRYTSICMASNVKNYYYRLWIIVYVSITLVSWLITCSLYAHMFIAIHKTAKATVSTASDSEKRIAIRLFAIIVTDLVSWLPYYFYTIQLLISPTSSGVIVLQFAVILALPINSAINPYLYTLTSPRIIKLIQRRIHNYTHLGRIEPRSDDQTPLRTSGVSELKDTFPRSNGQKLTA</sequence>
<feature type="compositionally biased region" description="Polar residues" evidence="11">
    <location>
        <begin position="428"/>
        <end position="437"/>
    </location>
</feature>
<evidence type="ECO:0000256" key="12">
    <source>
        <dbReference type="SAM" id="Phobius"/>
    </source>
</evidence>
<evidence type="ECO:0000256" key="8">
    <source>
        <dbReference type="ARBA" id="ARBA00023136"/>
    </source>
</evidence>
<dbReference type="SUPFAM" id="SSF81321">
    <property type="entry name" value="Family A G protein-coupled receptor-like"/>
    <property type="match status" value="1"/>
</dbReference>